<reference evidence="1" key="1">
    <citation type="submission" date="2018-05" db="EMBL/GenBank/DDBJ databases">
        <authorList>
            <person name="Lanie J.A."/>
            <person name="Ng W.-L."/>
            <person name="Kazmierczak K.M."/>
            <person name="Andrzejewski T.M."/>
            <person name="Davidsen T.M."/>
            <person name="Wayne K.J."/>
            <person name="Tettelin H."/>
            <person name="Glass J.I."/>
            <person name="Rusch D."/>
            <person name="Podicherti R."/>
            <person name="Tsui H.-C.T."/>
            <person name="Winkler M.E."/>
        </authorList>
    </citation>
    <scope>NUCLEOTIDE SEQUENCE</scope>
</reference>
<dbReference type="AlphaFoldDB" id="A0A382N2A4"/>
<evidence type="ECO:0000313" key="1">
    <source>
        <dbReference type="EMBL" id="SVC55304.1"/>
    </source>
</evidence>
<dbReference type="Gene3D" id="3.40.50.1820">
    <property type="entry name" value="alpha/beta hydrolase"/>
    <property type="match status" value="1"/>
</dbReference>
<gene>
    <name evidence="1" type="ORF">METZ01_LOCUS308158</name>
</gene>
<dbReference type="NCBIfam" id="NF002938">
    <property type="entry name" value="PRK03592.1"/>
    <property type="match status" value="1"/>
</dbReference>
<sequence length="189" mass="21756">DWGGALLFQWGMQHADAVQGMAYTETIVSPVSWRDWPEDARGIFQGMRSEAGEKIILQKNLFIEGILPNSVLRSLTEEEMNVYRKPFLEGGERRRPMLTWPREIPVEGEPEGVCEMVTAYGKWLQDCEIPKLFINAEPGSILTGRQRQFCRRFRKQHEVTVKGSHFIQEDSPDEIGIAIAEFIQKLRHP</sequence>
<dbReference type="EMBL" id="UINC01097527">
    <property type="protein sequence ID" value="SVC55304.1"/>
    <property type="molecule type" value="Genomic_DNA"/>
</dbReference>
<evidence type="ECO:0008006" key="2">
    <source>
        <dbReference type="Google" id="ProtNLM"/>
    </source>
</evidence>
<dbReference type="SUPFAM" id="SSF53474">
    <property type="entry name" value="alpha/beta-Hydrolases"/>
    <property type="match status" value="1"/>
</dbReference>
<feature type="non-terminal residue" evidence="1">
    <location>
        <position position="1"/>
    </location>
</feature>
<organism evidence="1">
    <name type="scientific">marine metagenome</name>
    <dbReference type="NCBI Taxonomy" id="408172"/>
    <lineage>
        <taxon>unclassified sequences</taxon>
        <taxon>metagenomes</taxon>
        <taxon>ecological metagenomes</taxon>
    </lineage>
</organism>
<dbReference type="InterPro" id="IPR029058">
    <property type="entry name" value="AB_hydrolase_fold"/>
</dbReference>
<proteinExistence type="predicted"/>
<name>A0A382N2A4_9ZZZZ</name>
<protein>
    <recommendedName>
        <fullName evidence="2">Haloalkane dehalogenase</fullName>
    </recommendedName>
</protein>
<accession>A0A382N2A4</accession>